<feature type="transmembrane region" description="Helical" evidence="2">
    <location>
        <begin position="6"/>
        <end position="25"/>
    </location>
</feature>
<protein>
    <submittedName>
        <fullName evidence="3">Glycosyltransferase family 1 protein</fullName>
    </submittedName>
</protein>
<evidence type="ECO:0000256" key="2">
    <source>
        <dbReference type="SAM" id="Phobius"/>
    </source>
</evidence>
<organism evidence="3 4">
    <name type="scientific">Nocardiopsis alba</name>
    <dbReference type="NCBI Taxonomy" id="53437"/>
    <lineage>
        <taxon>Bacteria</taxon>
        <taxon>Bacillati</taxon>
        <taxon>Actinomycetota</taxon>
        <taxon>Actinomycetes</taxon>
        <taxon>Streptosporangiales</taxon>
        <taxon>Nocardiopsidaceae</taxon>
        <taxon>Nocardiopsis</taxon>
    </lineage>
</organism>
<evidence type="ECO:0000313" key="3">
    <source>
        <dbReference type="EMBL" id="MFB8769470.1"/>
    </source>
</evidence>
<feature type="region of interest" description="Disordered" evidence="1">
    <location>
        <begin position="399"/>
        <end position="428"/>
    </location>
</feature>
<keyword evidence="2" id="KW-1133">Transmembrane helix</keyword>
<accession>A0ABV5DY17</accession>
<name>A0ABV5DY17_9ACTN</name>
<feature type="compositionally biased region" description="Basic and acidic residues" evidence="1">
    <location>
        <begin position="406"/>
        <end position="419"/>
    </location>
</feature>
<sequence>MGVSAIPHKYVAVVAVGIAALAIAFSPPRIGLVVAFIALSGVVLAVGALLERSRRESTAPLHDLGEAVEQVAATQHEERLAARHRATTLDERLQEYREAIERPAPPVPPPPGTVRLRRAQDLLWCGFSSEGLERLRSLGSDMDVTESVRSESHRSLANWYTAAGEGARAREHAHLADLAAPRISREATGVPRRVAMGRDRTRRDRHFDVVVLSDFRLPGGSTGSNLQEITAQRRAGLRTGLVHHPVRSRGLSGGVNPKVLAAVDGDLVRFVAPDERITCDLLVVRVPRIGERIMDEMPQIEAERSIVVLNQTPNRCYGVPDFRGNEAWNVARCAAGFGEMLGEHRWYPISSRVREAMEVEHAAEMAEAASWGITLADEDWTNIIDAPAWRRGTRRSPDGRVLLGRHSRDDKDKWPDDPRTLQSAYPEEPGWQTRVLGGASVPERMLGDLPSNWQVHPFDSVPVREFLHGLDVYVYFTRKGHLEPFGRSPLEAIAAGVPTLLPESFRPVFGDAAIYTDPAGVRAEVDALMADEARYARQVARGHEVVERMFGHDAHLRRLAEMGVRTPETSVRPSPVVPVS</sequence>
<dbReference type="Gene3D" id="3.40.50.2000">
    <property type="entry name" value="Glycogen Phosphorylase B"/>
    <property type="match status" value="1"/>
</dbReference>
<evidence type="ECO:0000256" key="1">
    <source>
        <dbReference type="SAM" id="MobiDB-lite"/>
    </source>
</evidence>
<dbReference type="EMBL" id="JAYMRS010000006">
    <property type="protein sequence ID" value="MFB8769470.1"/>
    <property type="molecule type" value="Genomic_DNA"/>
</dbReference>
<keyword evidence="2" id="KW-0812">Transmembrane</keyword>
<keyword evidence="4" id="KW-1185">Reference proteome</keyword>
<dbReference type="Proteomes" id="UP001585053">
    <property type="component" value="Unassembled WGS sequence"/>
</dbReference>
<keyword evidence="2" id="KW-0472">Membrane</keyword>
<dbReference type="SUPFAM" id="SSF53756">
    <property type="entry name" value="UDP-Glycosyltransferase/glycogen phosphorylase"/>
    <property type="match status" value="1"/>
</dbReference>
<evidence type="ECO:0000313" key="4">
    <source>
        <dbReference type="Proteomes" id="UP001585053"/>
    </source>
</evidence>
<feature type="transmembrane region" description="Helical" evidence="2">
    <location>
        <begin position="32"/>
        <end position="50"/>
    </location>
</feature>
<gene>
    <name evidence="3" type="ORF">VSQ78_17320</name>
</gene>
<reference evidence="3 4" key="1">
    <citation type="submission" date="2024-01" db="EMBL/GenBank/DDBJ databases">
        <title>Genome mining of biosynthetic gene clusters to explore secondary metabolites of Streptomyces sp.</title>
        <authorList>
            <person name="Baig A."/>
            <person name="Ajitkumar Shintre N."/>
            <person name="Kumar H."/>
            <person name="Anbarasu A."/>
            <person name="Ramaiah S."/>
        </authorList>
    </citation>
    <scope>NUCLEOTIDE SEQUENCE [LARGE SCALE GENOMIC DNA]</scope>
    <source>
        <strain evidence="3 4">A01</strain>
    </source>
</reference>
<dbReference type="RefSeq" id="WP_014908669.1">
    <property type="nucleotide sequence ID" value="NZ_JAYMRS010000006.1"/>
</dbReference>
<comment type="caution">
    <text evidence="3">The sequence shown here is derived from an EMBL/GenBank/DDBJ whole genome shotgun (WGS) entry which is preliminary data.</text>
</comment>
<proteinExistence type="predicted"/>